<gene>
    <name evidence="2" type="ORF">VPR_027</name>
</gene>
<dbReference type="EMBL" id="MG603697">
    <property type="protein sequence ID" value="AUG88391.1"/>
    <property type="molecule type" value="Genomic_DNA"/>
</dbReference>
<protein>
    <recommendedName>
        <fullName evidence="1">WYL domain-containing protein</fullName>
    </recommendedName>
</protein>
<reference evidence="2 3" key="1">
    <citation type="submission" date="2017-12" db="EMBL/GenBank/DDBJ databases">
        <title>Genomic analysis of a novel phage Vp_R1 lytic to Vibrio parahaemolyticus.</title>
        <authorList>
            <person name="Ren H."/>
            <person name="Li Z."/>
        </authorList>
    </citation>
    <scope>NUCLEOTIDE SEQUENCE [LARGE SCALE GENOMIC DNA]</scope>
</reference>
<organism evidence="2 3">
    <name type="scientific">Vibrio phage Vp_R1</name>
    <dbReference type="NCBI Taxonomy" id="2059867"/>
    <lineage>
        <taxon>Viruses</taxon>
        <taxon>Duplodnaviria</taxon>
        <taxon>Heunggongvirae</taxon>
        <taxon>Uroviricota</taxon>
        <taxon>Caudoviricetes</taxon>
        <taxon>Grimontviridae</taxon>
        <taxon>Dalianvirus</taxon>
        <taxon>Dalianvirus R1</taxon>
    </lineage>
</organism>
<dbReference type="InterPro" id="IPR026881">
    <property type="entry name" value="WYL_dom"/>
</dbReference>
<evidence type="ECO:0000259" key="1">
    <source>
        <dbReference type="Pfam" id="PF13280"/>
    </source>
</evidence>
<dbReference type="Pfam" id="PF13280">
    <property type="entry name" value="WYL"/>
    <property type="match status" value="1"/>
</dbReference>
<keyword evidence="3" id="KW-1185">Reference proteome</keyword>
<evidence type="ECO:0000313" key="2">
    <source>
        <dbReference type="EMBL" id="AUG88391.1"/>
    </source>
</evidence>
<proteinExistence type="predicted"/>
<sequence length="76" mass="9006">MGLGLFNNLEETCGEKELRFVYKNYKGEYSERRVIPIKLEYQENNEYHGNGWILVALDLDKNSEREFLVTDIVTFL</sequence>
<accession>A0A2H5BPX9</accession>
<feature type="domain" description="WYL" evidence="1">
    <location>
        <begin position="15"/>
        <end position="72"/>
    </location>
</feature>
<evidence type="ECO:0000313" key="3">
    <source>
        <dbReference type="Proteomes" id="UP000240283"/>
    </source>
</evidence>
<dbReference type="Proteomes" id="UP000240283">
    <property type="component" value="Segment"/>
</dbReference>
<name>A0A2H5BPX9_9CAUD</name>